<evidence type="ECO:0000256" key="1">
    <source>
        <dbReference type="SAM" id="MobiDB-lite"/>
    </source>
</evidence>
<keyword evidence="3" id="KW-1185">Reference proteome</keyword>
<organism evidence="2 3">
    <name type="scientific">Leucosporidium creatinivorum</name>
    <dbReference type="NCBI Taxonomy" id="106004"/>
    <lineage>
        <taxon>Eukaryota</taxon>
        <taxon>Fungi</taxon>
        <taxon>Dikarya</taxon>
        <taxon>Basidiomycota</taxon>
        <taxon>Pucciniomycotina</taxon>
        <taxon>Microbotryomycetes</taxon>
        <taxon>Leucosporidiales</taxon>
        <taxon>Leucosporidium</taxon>
    </lineage>
</organism>
<feature type="region of interest" description="Disordered" evidence="1">
    <location>
        <begin position="49"/>
        <end position="71"/>
    </location>
</feature>
<feature type="compositionally biased region" description="Low complexity" evidence="1">
    <location>
        <begin position="181"/>
        <end position="191"/>
    </location>
</feature>
<dbReference type="AlphaFoldDB" id="A0A1Y2FXX4"/>
<dbReference type="Pfam" id="PF02410">
    <property type="entry name" value="RsfS"/>
    <property type="match status" value="1"/>
</dbReference>
<evidence type="ECO:0000313" key="3">
    <source>
        <dbReference type="Proteomes" id="UP000193467"/>
    </source>
</evidence>
<proteinExistence type="predicted"/>
<name>A0A1Y2FXX4_9BASI</name>
<dbReference type="OrthoDB" id="2537030at2759"/>
<dbReference type="InterPro" id="IPR043519">
    <property type="entry name" value="NT_sf"/>
</dbReference>
<feature type="compositionally biased region" description="Low complexity" evidence="1">
    <location>
        <begin position="52"/>
        <end position="70"/>
    </location>
</feature>
<feature type="compositionally biased region" description="Low complexity" evidence="1">
    <location>
        <begin position="155"/>
        <end position="165"/>
    </location>
</feature>
<gene>
    <name evidence="2" type="ORF">BCR35DRAFT_350782</name>
</gene>
<reference evidence="2 3" key="1">
    <citation type="submission" date="2016-07" db="EMBL/GenBank/DDBJ databases">
        <title>Pervasive Adenine N6-methylation of Active Genes in Fungi.</title>
        <authorList>
            <consortium name="DOE Joint Genome Institute"/>
            <person name="Mondo S.J."/>
            <person name="Dannebaum R.O."/>
            <person name="Kuo R.C."/>
            <person name="Labutti K."/>
            <person name="Haridas S."/>
            <person name="Kuo A."/>
            <person name="Salamov A."/>
            <person name="Ahrendt S.R."/>
            <person name="Lipzen A."/>
            <person name="Sullivan W."/>
            <person name="Andreopoulos W.B."/>
            <person name="Clum A."/>
            <person name="Lindquist E."/>
            <person name="Daum C."/>
            <person name="Ramamoorthy G.K."/>
            <person name="Gryganskyi A."/>
            <person name="Culley D."/>
            <person name="Magnuson J.K."/>
            <person name="James T.Y."/>
            <person name="O'Malley M.A."/>
            <person name="Stajich J.E."/>
            <person name="Spatafora J.W."/>
            <person name="Visel A."/>
            <person name="Grigoriev I.V."/>
        </authorList>
    </citation>
    <scope>NUCLEOTIDE SEQUENCE [LARGE SCALE GENOMIC DNA]</scope>
    <source>
        <strain evidence="2 3">62-1032</strain>
    </source>
</reference>
<sequence>MVQSLLRASCRCSRSLLARPASYSATTWPLLRRNFASSPTPRDEPLPWFVDPSSLPAAPSSSPKLATAPVPTAPPAHLEQHLHQLHNHLSISPFLDKQSIVYINAREADPESTWVDWVVVASLRKGREGGLRGAIEGVRTFLAANPIDSSPSPPSSAFAPPSSSPLITGLPTPPSKHARSRAASPSRAEQASGWAMLDAGNVVVHVMTEEARGVWGIEEMWRKIGEEGEKERKAVEKMLKGEQLEEEELQAVRAKEEQEGEGFEEMTEAELKVVREREGKKVYDE</sequence>
<feature type="region of interest" description="Disordered" evidence="1">
    <location>
        <begin position="146"/>
        <end position="191"/>
    </location>
</feature>
<dbReference type="Proteomes" id="UP000193467">
    <property type="component" value="Unassembled WGS sequence"/>
</dbReference>
<evidence type="ECO:0000313" key="2">
    <source>
        <dbReference type="EMBL" id="ORY88876.1"/>
    </source>
</evidence>
<dbReference type="SUPFAM" id="SSF81301">
    <property type="entry name" value="Nucleotidyltransferase"/>
    <property type="match status" value="1"/>
</dbReference>
<dbReference type="Gene3D" id="3.30.460.10">
    <property type="entry name" value="Beta Polymerase, domain 2"/>
    <property type="match status" value="1"/>
</dbReference>
<accession>A0A1Y2FXX4</accession>
<dbReference type="EMBL" id="MCGR01000008">
    <property type="protein sequence ID" value="ORY88876.1"/>
    <property type="molecule type" value="Genomic_DNA"/>
</dbReference>
<protein>
    <submittedName>
        <fullName evidence="2">Uncharacterized protein</fullName>
    </submittedName>
</protein>
<comment type="caution">
    <text evidence="2">The sequence shown here is derived from an EMBL/GenBank/DDBJ whole genome shotgun (WGS) entry which is preliminary data.</text>
</comment>
<dbReference type="InParanoid" id="A0A1Y2FXX4"/>